<feature type="region of interest" description="Disordered" evidence="6">
    <location>
        <begin position="232"/>
        <end position="265"/>
    </location>
</feature>
<dbReference type="GO" id="GO:0003868">
    <property type="term" value="F:4-hydroxyphenylpyruvate dioxygenase activity"/>
    <property type="evidence" value="ECO:0007669"/>
    <property type="project" value="InterPro"/>
</dbReference>
<keyword evidence="4" id="KW-0677">Repeat</keyword>
<dbReference type="PANTHER" id="PTHR11959:SF10">
    <property type="entry name" value="4-HYDROXYPHENYLPYRUVATE DIOXYGENASE-LIKE PROTEIN"/>
    <property type="match status" value="1"/>
</dbReference>
<keyword evidence="8" id="KW-0560">Oxidoreductase</keyword>
<evidence type="ECO:0000256" key="4">
    <source>
        <dbReference type="ARBA" id="ARBA00022737"/>
    </source>
</evidence>
<evidence type="ECO:0000256" key="1">
    <source>
        <dbReference type="ARBA" id="ARBA00001962"/>
    </source>
</evidence>
<dbReference type="Gene3D" id="3.10.180.10">
    <property type="entry name" value="2,3-Dihydroxybiphenyl 1,2-Dioxygenase, domain 1"/>
    <property type="match status" value="2"/>
</dbReference>
<dbReference type="PANTHER" id="PTHR11959">
    <property type="entry name" value="4-HYDROXYPHENYLPYRUVATE DIOXYGENASE"/>
    <property type="match status" value="1"/>
</dbReference>
<feature type="compositionally biased region" description="Basic and acidic residues" evidence="6">
    <location>
        <begin position="526"/>
        <end position="548"/>
    </location>
</feature>
<dbReference type="SUPFAM" id="SSF54593">
    <property type="entry name" value="Glyoxalase/Bleomycin resistance protein/Dihydroxybiphenyl dioxygenase"/>
    <property type="match status" value="2"/>
</dbReference>
<keyword evidence="5" id="KW-0408">Iron</keyword>
<dbReference type="AlphaFoldDB" id="A0A6A7G3T8"/>
<organism evidence="8">
    <name type="scientific">Hirondellea gigas</name>
    <dbReference type="NCBI Taxonomy" id="1518452"/>
    <lineage>
        <taxon>Eukaryota</taxon>
        <taxon>Metazoa</taxon>
        <taxon>Ecdysozoa</taxon>
        <taxon>Arthropoda</taxon>
        <taxon>Crustacea</taxon>
        <taxon>Multicrustacea</taxon>
        <taxon>Malacostraca</taxon>
        <taxon>Eumalacostraca</taxon>
        <taxon>Peracarida</taxon>
        <taxon>Amphipoda</taxon>
        <taxon>Amphilochidea</taxon>
        <taxon>Lysianassida</taxon>
        <taxon>Lysianassidira</taxon>
        <taxon>Lysianassoidea</taxon>
        <taxon>Lysianassidae</taxon>
        <taxon>Hirondellea</taxon>
    </lineage>
</organism>
<feature type="region of interest" description="Disordered" evidence="6">
    <location>
        <begin position="516"/>
        <end position="548"/>
    </location>
</feature>
<reference evidence="8" key="1">
    <citation type="submission" date="2017-11" db="EMBL/GenBank/DDBJ databases">
        <title>The sensing device of the deep-sea amphipod.</title>
        <authorList>
            <person name="Kobayashi H."/>
            <person name="Nagahama T."/>
            <person name="Arai W."/>
            <person name="Sasagawa Y."/>
            <person name="Umeda M."/>
            <person name="Hayashi T."/>
            <person name="Nikaido I."/>
            <person name="Watanabe H."/>
            <person name="Oguri K."/>
            <person name="Kitazato H."/>
            <person name="Fujioka K."/>
            <person name="Kido Y."/>
            <person name="Takami H."/>
        </authorList>
    </citation>
    <scope>NUCLEOTIDE SEQUENCE</scope>
    <source>
        <tissue evidence="8">Whole body</tissue>
    </source>
</reference>
<dbReference type="PROSITE" id="PS51819">
    <property type="entry name" value="VOC"/>
    <property type="match status" value="1"/>
</dbReference>
<name>A0A6A7G3T8_9CRUS</name>
<protein>
    <submittedName>
        <fullName evidence="8">4-hydroxyphenylpyruvate dioxygenase-like protein</fullName>
    </submittedName>
</protein>
<dbReference type="GO" id="GO:0009072">
    <property type="term" value="P:aromatic amino acid metabolic process"/>
    <property type="evidence" value="ECO:0007669"/>
    <property type="project" value="InterPro"/>
</dbReference>
<dbReference type="EMBL" id="IACT01005592">
    <property type="protein sequence ID" value="LAC24743.1"/>
    <property type="molecule type" value="mRNA"/>
</dbReference>
<feature type="domain" description="VOC" evidence="7">
    <location>
        <begin position="279"/>
        <end position="458"/>
    </location>
</feature>
<evidence type="ECO:0000256" key="3">
    <source>
        <dbReference type="ARBA" id="ARBA00022723"/>
    </source>
</evidence>
<keyword evidence="3" id="KW-0479">Metal-binding</keyword>
<evidence type="ECO:0000313" key="8">
    <source>
        <dbReference type="EMBL" id="LAC24743.1"/>
    </source>
</evidence>
<comment type="cofactor">
    <cofactor evidence="1">
        <name>Fe cation</name>
        <dbReference type="ChEBI" id="CHEBI:24875"/>
    </cofactor>
</comment>
<keyword evidence="8" id="KW-0670">Pyruvate</keyword>
<evidence type="ECO:0000259" key="7">
    <source>
        <dbReference type="PROSITE" id="PS51819"/>
    </source>
</evidence>
<dbReference type="InterPro" id="IPR005956">
    <property type="entry name" value="4OHPhenylPyrv_dOase"/>
</dbReference>
<accession>A0A6A7G3T8</accession>
<proteinExistence type="evidence at transcript level"/>
<dbReference type="InterPro" id="IPR041735">
    <property type="entry name" value="4OHPhenylPyrv_dOase_C"/>
</dbReference>
<dbReference type="CDD" id="cd07250">
    <property type="entry name" value="HPPD_C_like"/>
    <property type="match status" value="1"/>
</dbReference>
<comment type="similarity">
    <text evidence="2">Belongs to the 4HPPD family.</text>
</comment>
<dbReference type="InterPro" id="IPR029068">
    <property type="entry name" value="Glyas_Bleomycin-R_OHBP_Dase"/>
</dbReference>
<sequence>MSCSSIHHIEICLRDVSRTLHLFTYGMGFSVIATRNTPSCKQLVLQHNNTTLVLTHRKNNNVCNDIYDNNTEKESGLNSSGLCCNSSGRCSNSHLNNSEVPTNTDNCAETKHLKETDSSKALRSHEFPEEDWTVFCCGNSTTHTVDSVFNAALVVNDVHVTTKKAQDKGGIVLKKPTVISDAQGEITYSIIATGVGNIVHTLIDRRKYNGTFLPGFTLIESNDDNKCVTDGQCTDGKGSHSSSCKKGNDGKIGNYSTDNEHSNDMRPASDLDDIPVSTHMDHVALICEEGRSKEIIEWYEQVFNMKRFLINSNEDLNEGLKIEDNVGLRLKALEYWKCFETGLHNPGDTSDCSLKVVIGEPITSIKGNHVTMFLDNHGGAGIQHIALHSPSMLQTVQSMARRGVPFRKAPPTYYNQGGKLNEMITVGLAEQASALQEAGVLLDMEADPQGESFDDQQLEDPAAIKNRYLMQIFTEPIFERPTFFMEVVQRCGAAGFGVGNITALARSIAMHYNKPLALEPSDDTDDKTQKHDTEQQQQQCDEKYSTVY</sequence>
<keyword evidence="8" id="KW-0223">Dioxygenase</keyword>
<evidence type="ECO:0000256" key="6">
    <source>
        <dbReference type="SAM" id="MobiDB-lite"/>
    </source>
</evidence>
<evidence type="ECO:0000256" key="2">
    <source>
        <dbReference type="ARBA" id="ARBA00005877"/>
    </source>
</evidence>
<dbReference type="InterPro" id="IPR037523">
    <property type="entry name" value="VOC_core"/>
</dbReference>
<dbReference type="GO" id="GO:0046872">
    <property type="term" value="F:metal ion binding"/>
    <property type="evidence" value="ECO:0007669"/>
    <property type="project" value="UniProtKB-KW"/>
</dbReference>
<evidence type="ECO:0000256" key="5">
    <source>
        <dbReference type="ARBA" id="ARBA00023004"/>
    </source>
</evidence>